<feature type="region of interest" description="Disordered" evidence="1">
    <location>
        <begin position="189"/>
        <end position="208"/>
    </location>
</feature>
<evidence type="ECO:0000313" key="3">
    <source>
        <dbReference type="Proteomes" id="UP000008837"/>
    </source>
</evidence>
<dbReference type="InParanoid" id="A8Q6F4"/>
<dbReference type="KEGG" id="mgl:MGL_2950"/>
<dbReference type="PANTHER" id="PTHR21456">
    <property type="entry name" value="FAMILY WITH SEQUENCE SIMILARITY 102"/>
    <property type="match status" value="1"/>
</dbReference>
<proteinExistence type="predicted"/>
<dbReference type="VEuPathDB" id="FungiDB:MGL_2950"/>
<feature type="compositionally biased region" description="Polar residues" evidence="1">
    <location>
        <begin position="195"/>
        <end position="205"/>
    </location>
</feature>
<feature type="compositionally biased region" description="Polar residues" evidence="1">
    <location>
        <begin position="114"/>
        <end position="133"/>
    </location>
</feature>
<name>A8Q6F4_MALGO</name>
<sequence>MAPRALIDQLPLATRYAHFQLVLQIHELLNVPVLSGEFSVVYKIKHAVQLPRRRANSETAGSDVASPADDVLQNGSIDSSMNHATIETGQDSTASASASTLSAASVSIPASLSTRNDTIVPNNSDDSPNTTLMPSAFPKGSAQRSHTLPLAGDVHSTPMSSTLPQFGSTEELVASPDSSVLSLDHLPSAHGSAVDETTSVASPSMNRRGDARLHPASTMSSMSGFSMGPNKIIRSTTTFEGVQHHTVKWEATAQTDVRIGINRHLTHLDRETEAGHLHSSALLLTVWWRQPDDPPDTRRRFGQIKINLAEYAPGMPPSPSERIESRQYLLDKCACNALLRLSIDMRRLDTTHSYRVPRIKQGLVDPANAIMQGRSASGERDAIYASSQREPELMHGLEWHFKLPLPMMFNIAAVRPEFLNASGRRECTSSNPNSLMHGFSRDASQPRHEFCQLNSVALVDELVQGMLGPTVDQRAESHDDEDASSSSRSPRSQKIRSRWKRIIETVAGTHHTNPHRSFSGSDAASLRRELRPRVRSDQSKRSIPLPPLHMRFKNDDDSDPAPNTS</sequence>
<comment type="caution">
    <text evidence="2">The sequence shown here is derived from an EMBL/GenBank/DDBJ whole genome shotgun (WGS) entry which is preliminary data.</text>
</comment>
<gene>
    <name evidence="2" type="ORF">MGL_2950</name>
</gene>
<feature type="region of interest" description="Disordered" evidence="1">
    <location>
        <begin position="114"/>
        <end position="146"/>
    </location>
</feature>
<dbReference type="InterPro" id="IPR039931">
    <property type="entry name" value="EEIG1/2-like"/>
</dbReference>
<dbReference type="OMA" id="GMERSMT"/>
<keyword evidence="3" id="KW-1185">Reference proteome</keyword>
<dbReference type="OrthoDB" id="3365224at2759"/>
<feature type="region of interest" description="Disordered" evidence="1">
    <location>
        <begin position="51"/>
        <end position="76"/>
    </location>
</feature>
<feature type="region of interest" description="Disordered" evidence="1">
    <location>
        <begin position="471"/>
        <end position="565"/>
    </location>
</feature>
<dbReference type="GeneID" id="5854271"/>
<evidence type="ECO:0000313" key="2">
    <source>
        <dbReference type="EMBL" id="EDP42750.1"/>
    </source>
</evidence>
<accession>A8Q6F4</accession>
<dbReference type="PANTHER" id="PTHR21456:SF1">
    <property type="entry name" value="C2 NT-TYPE DOMAIN-CONTAINING PROTEIN"/>
    <property type="match status" value="1"/>
</dbReference>
<evidence type="ECO:0008006" key="4">
    <source>
        <dbReference type="Google" id="ProtNLM"/>
    </source>
</evidence>
<dbReference type="EMBL" id="AAYY01000010">
    <property type="protein sequence ID" value="EDP42750.1"/>
    <property type="molecule type" value="Genomic_DNA"/>
</dbReference>
<organism evidence="2 3">
    <name type="scientific">Malassezia globosa (strain ATCC MYA-4612 / CBS 7966)</name>
    <name type="common">Dandruff-associated fungus</name>
    <dbReference type="NCBI Taxonomy" id="425265"/>
    <lineage>
        <taxon>Eukaryota</taxon>
        <taxon>Fungi</taxon>
        <taxon>Dikarya</taxon>
        <taxon>Basidiomycota</taxon>
        <taxon>Ustilaginomycotina</taxon>
        <taxon>Malasseziomycetes</taxon>
        <taxon>Malasseziales</taxon>
        <taxon>Malasseziaceae</taxon>
        <taxon>Malassezia</taxon>
    </lineage>
</organism>
<feature type="compositionally biased region" description="Basic residues" evidence="1">
    <location>
        <begin position="491"/>
        <end position="500"/>
    </location>
</feature>
<feature type="compositionally biased region" description="Basic and acidic residues" evidence="1">
    <location>
        <begin position="525"/>
        <end position="540"/>
    </location>
</feature>
<dbReference type="Proteomes" id="UP000008837">
    <property type="component" value="Unassembled WGS sequence"/>
</dbReference>
<dbReference type="RefSeq" id="XP_001729964.1">
    <property type="nucleotide sequence ID" value="XM_001729912.1"/>
</dbReference>
<dbReference type="AlphaFoldDB" id="A8Q6F4"/>
<protein>
    <recommendedName>
        <fullName evidence="4">C2 NT-type domain-containing protein</fullName>
    </recommendedName>
</protein>
<evidence type="ECO:0000256" key="1">
    <source>
        <dbReference type="SAM" id="MobiDB-lite"/>
    </source>
</evidence>
<reference evidence="2 3" key="1">
    <citation type="journal article" date="2007" name="Proc. Natl. Acad. Sci. U.S.A.">
        <title>Dandruff-associated Malassezia genomes reveal convergent and divergent virulence traits shared with plant and human fungal pathogens.</title>
        <authorList>
            <person name="Xu J."/>
            <person name="Saunders C.W."/>
            <person name="Hu P."/>
            <person name="Grant R.A."/>
            <person name="Boekhout T."/>
            <person name="Kuramae E.E."/>
            <person name="Kronstad J.W."/>
            <person name="Deangelis Y.M."/>
            <person name="Reeder N.L."/>
            <person name="Johnstone K.R."/>
            <person name="Leland M."/>
            <person name="Fieno A.M."/>
            <person name="Begley W.M."/>
            <person name="Sun Y."/>
            <person name="Lacey M.P."/>
            <person name="Chaudhary T."/>
            <person name="Keough T."/>
            <person name="Chu L."/>
            <person name="Sears R."/>
            <person name="Yuan B."/>
            <person name="Dawson T.L.Jr."/>
        </authorList>
    </citation>
    <scope>NUCLEOTIDE SEQUENCE [LARGE SCALE GENOMIC DNA]</scope>
    <source>
        <strain evidence="3">ATCC MYA-4612 / CBS 7966</strain>
    </source>
</reference>